<dbReference type="InterPro" id="IPR003959">
    <property type="entry name" value="ATPase_AAA_core"/>
</dbReference>
<dbReference type="GO" id="GO:0042254">
    <property type="term" value="P:ribosome biogenesis"/>
    <property type="evidence" value="ECO:0007669"/>
    <property type="project" value="TreeGrafter"/>
</dbReference>
<dbReference type="SMART" id="SM00382">
    <property type="entry name" value="AAA"/>
    <property type="match status" value="2"/>
</dbReference>
<dbReference type="GO" id="GO:1990275">
    <property type="term" value="F:preribosome binding"/>
    <property type="evidence" value="ECO:0007669"/>
    <property type="project" value="TreeGrafter"/>
</dbReference>
<dbReference type="CDD" id="cd19530">
    <property type="entry name" value="RecA-like_NVL_r2-like"/>
    <property type="match status" value="1"/>
</dbReference>
<dbReference type="Gene3D" id="1.10.10.2010">
    <property type="match status" value="1"/>
</dbReference>
<evidence type="ECO:0000256" key="3">
    <source>
        <dbReference type="ARBA" id="ARBA00022840"/>
    </source>
</evidence>
<dbReference type="Pfam" id="PF00004">
    <property type="entry name" value="AAA"/>
    <property type="match status" value="2"/>
</dbReference>
<dbReference type="GO" id="GO:0005524">
    <property type="term" value="F:ATP binding"/>
    <property type="evidence" value="ECO:0007669"/>
    <property type="project" value="UniProtKB-KW"/>
</dbReference>
<dbReference type="InterPro" id="IPR038100">
    <property type="entry name" value="NLV2_N_sf"/>
</dbReference>
<dbReference type="Gene3D" id="3.40.50.300">
    <property type="entry name" value="P-loop containing nucleotide triphosphate hydrolases"/>
    <property type="match status" value="2"/>
</dbReference>
<proteinExistence type="evidence at transcript level"/>
<name>F1KXN4_ASCSU</name>
<dbReference type="Pfam" id="PF17862">
    <property type="entry name" value="AAA_lid_3"/>
    <property type="match status" value="2"/>
</dbReference>
<organism evidence="5">
    <name type="scientific">Ascaris suum</name>
    <name type="common">Pig roundworm</name>
    <name type="synonym">Ascaris lumbricoides</name>
    <dbReference type="NCBI Taxonomy" id="6253"/>
    <lineage>
        <taxon>Eukaryota</taxon>
        <taxon>Metazoa</taxon>
        <taxon>Ecdysozoa</taxon>
        <taxon>Nematoda</taxon>
        <taxon>Chromadorea</taxon>
        <taxon>Rhabditida</taxon>
        <taxon>Spirurina</taxon>
        <taxon>Ascaridomorpha</taxon>
        <taxon>Ascaridoidea</taxon>
        <taxon>Ascarididae</taxon>
        <taxon>Ascaris</taxon>
    </lineage>
</organism>
<dbReference type="FunFam" id="3.40.50.300:FF:000149">
    <property type="entry name" value="Nuclear valosin-containing protein-like"/>
    <property type="match status" value="1"/>
</dbReference>
<dbReference type="PROSITE" id="PS00674">
    <property type="entry name" value="AAA"/>
    <property type="match status" value="1"/>
</dbReference>
<dbReference type="GO" id="GO:0016887">
    <property type="term" value="F:ATP hydrolysis activity"/>
    <property type="evidence" value="ECO:0007669"/>
    <property type="project" value="InterPro"/>
</dbReference>
<reference evidence="5" key="1">
    <citation type="journal article" date="2011" name="Genome Res.">
        <title>Deep small RNA sequencing from the nematode Ascaris reveals conservation, functional diversification, and novel developmental profiles.</title>
        <authorList>
            <person name="Wang J."/>
            <person name="Czech B."/>
            <person name="Crunk A."/>
            <person name="Wallace A."/>
            <person name="Mitreva M."/>
            <person name="Hannon G.J."/>
            <person name="Davis R.E."/>
        </authorList>
    </citation>
    <scope>NUCLEOTIDE SEQUENCE</scope>
</reference>
<dbReference type="AlphaFoldDB" id="F1KXN4"/>
<dbReference type="InterPro" id="IPR003960">
    <property type="entry name" value="ATPase_AAA_CS"/>
</dbReference>
<feature type="domain" description="AAA+ ATPase" evidence="4">
    <location>
        <begin position="239"/>
        <end position="409"/>
    </location>
</feature>
<dbReference type="InterPro" id="IPR050168">
    <property type="entry name" value="AAA_ATPase_domain"/>
</dbReference>
<dbReference type="Gene3D" id="1.10.8.60">
    <property type="match status" value="2"/>
</dbReference>
<comment type="similarity">
    <text evidence="1">Belongs to the AAA ATPase family.</text>
</comment>
<sequence length="812" mass="90430">MRRPGGGGSERLTCKSDPRLIPRIRDLKSNGEYLDVEELAYDLQQKYPEYSRRKFRDFVRLVQWGMDRLELDGGRESGGGQQVTNKVENVRNVSESMLGERKRKLIPSCKSEPIITLGDDSDENDPDSGKYVEYADTNMANKTLIKLYEKKKETEETDSPMEKIAKFSKQRNTKRSIIQRGSAIGLKTLGSVAALDIQPEKSNVTFADLGGCEAQFLDVCRLSMHLKHPEIHERLGVQPPRGFLLHGPPGCGKTLFAQAVAGELDLPLIKLASTELVSGVSGESEEKIRLLFAKAVEIAPCVVLLDEIDAIAPKRESAQREMERRIVSQLLTCLDDLYKPKNAITHEESLADELIFASDGDIGVKKRKPNDGQSRHVLVIGTTNRPDSIETALRRAGRFDKEIALGIPDERARIKILEVVCRGIRIDESVQIAQLARLTPGYVGADLKALAREASLCAVNRVFETIVQPRTASKRLTAEETNEELQKLLAWLKSNDAVDDVKLGNLFVILEDFKKALTIVHPSAKREGFATVPDVSWEDIGALKEIREELQWSILYPIKRPEDFELLAIGSTPQGILLCGPPGCGKTLLAKAIANETGMNFISVKGPELLSMYVGESERAVRTVFQRARDSSPCVIFFDEIDALCPKRSLHETSGGARLVNQLLTEMDGIECRKQVFLIAATNRPDIVDPAILRPGRLDKILFVDFPTVTDRVDILRKTTKDGTHPRIAEDVSYEVIAADPSLEWFTGADLVALVHEASLVALKERLSTNDTSIDALTMRHFRLAMQSVRPSVAEKDRINYLKLKEIYSKKS</sequence>
<protein>
    <submittedName>
        <fullName evidence="5">Nuclear valosin-containing protein-like protein</fullName>
    </submittedName>
</protein>
<evidence type="ECO:0000313" key="5">
    <source>
        <dbReference type="EMBL" id="ADY42638.1"/>
    </source>
</evidence>
<dbReference type="PANTHER" id="PTHR23077:SF171">
    <property type="entry name" value="NUCLEAR VALOSIN-CONTAINING PROTEIN-LIKE"/>
    <property type="match status" value="1"/>
</dbReference>
<dbReference type="GO" id="GO:0003723">
    <property type="term" value="F:RNA binding"/>
    <property type="evidence" value="ECO:0007669"/>
    <property type="project" value="TreeGrafter"/>
</dbReference>
<dbReference type="InterPro" id="IPR031996">
    <property type="entry name" value="NVL2_nucleolin-bd"/>
</dbReference>
<evidence type="ECO:0000256" key="2">
    <source>
        <dbReference type="ARBA" id="ARBA00022741"/>
    </source>
</evidence>
<feature type="domain" description="AAA+ ATPase" evidence="4">
    <location>
        <begin position="572"/>
        <end position="708"/>
    </location>
</feature>
<dbReference type="GO" id="GO:0005634">
    <property type="term" value="C:nucleus"/>
    <property type="evidence" value="ECO:0007669"/>
    <property type="project" value="TreeGrafter"/>
</dbReference>
<dbReference type="Pfam" id="PF16725">
    <property type="entry name" value="Nucleolin_bd"/>
    <property type="match status" value="1"/>
</dbReference>
<feature type="non-terminal residue" evidence="5">
    <location>
        <position position="812"/>
    </location>
</feature>
<dbReference type="InterPro" id="IPR003593">
    <property type="entry name" value="AAA+_ATPase"/>
</dbReference>
<keyword evidence="2" id="KW-0547">Nucleotide-binding</keyword>
<dbReference type="InterPro" id="IPR027417">
    <property type="entry name" value="P-loop_NTPase"/>
</dbReference>
<evidence type="ECO:0000256" key="1">
    <source>
        <dbReference type="ARBA" id="ARBA00006914"/>
    </source>
</evidence>
<evidence type="ECO:0000259" key="4">
    <source>
        <dbReference type="SMART" id="SM00382"/>
    </source>
</evidence>
<dbReference type="EMBL" id="JI167615">
    <property type="protein sequence ID" value="ADY42638.1"/>
    <property type="molecule type" value="mRNA"/>
</dbReference>
<accession>F1KXN4</accession>
<dbReference type="InterPro" id="IPR041569">
    <property type="entry name" value="AAA_lid_3"/>
</dbReference>
<keyword evidence="3" id="KW-0067">ATP-binding</keyword>
<dbReference type="PANTHER" id="PTHR23077">
    <property type="entry name" value="AAA-FAMILY ATPASE"/>
    <property type="match status" value="1"/>
</dbReference>
<dbReference type="SUPFAM" id="SSF52540">
    <property type="entry name" value="P-loop containing nucleoside triphosphate hydrolases"/>
    <property type="match status" value="2"/>
</dbReference>